<feature type="region of interest" description="Disordered" evidence="4">
    <location>
        <begin position="860"/>
        <end position="909"/>
    </location>
</feature>
<evidence type="ECO:0000313" key="7">
    <source>
        <dbReference type="EMBL" id="KIZ03431.1"/>
    </source>
</evidence>
<feature type="compositionally biased region" description="Gly residues" evidence="4">
    <location>
        <begin position="900"/>
        <end position="909"/>
    </location>
</feature>
<feature type="repeat" description="PPR" evidence="3">
    <location>
        <begin position="297"/>
        <end position="331"/>
    </location>
</feature>
<evidence type="ECO:0000256" key="2">
    <source>
        <dbReference type="ARBA" id="ARBA00022737"/>
    </source>
</evidence>
<organism evidence="7 8">
    <name type="scientific">Monoraphidium neglectum</name>
    <dbReference type="NCBI Taxonomy" id="145388"/>
    <lineage>
        <taxon>Eukaryota</taxon>
        <taxon>Viridiplantae</taxon>
        <taxon>Chlorophyta</taxon>
        <taxon>core chlorophytes</taxon>
        <taxon>Chlorophyceae</taxon>
        <taxon>CS clade</taxon>
        <taxon>Sphaeropleales</taxon>
        <taxon>Selenastraceae</taxon>
        <taxon>Monoraphidium</taxon>
    </lineage>
</organism>
<dbReference type="GeneID" id="25737406"/>
<feature type="compositionally biased region" description="Gly residues" evidence="4">
    <location>
        <begin position="874"/>
        <end position="893"/>
    </location>
</feature>
<name>A0A0D2NDQ0_9CHLO</name>
<feature type="repeat" description="PPR" evidence="3">
    <location>
        <begin position="332"/>
        <end position="366"/>
    </location>
</feature>
<dbReference type="Pfam" id="PF13041">
    <property type="entry name" value="PPR_2"/>
    <property type="match status" value="1"/>
</dbReference>
<evidence type="ECO:0000256" key="4">
    <source>
        <dbReference type="SAM" id="MobiDB-lite"/>
    </source>
</evidence>
<dbReference type="RefSeq" id="XP_013902450.1">
    <property type="nucleotide sequence ID" value="XM_014046996.1"/>
</dbReference>
<feature type="compositionally biased region" description="Low complexity" evidence="4">
    <location>
        <begin position="489"/>
        <end position="513"/>
    </location>
</feature>
<sequence length="909" mass="93019">MSRAPTAAGNAADPAVDALLSCVRRTPAGGPLDGRALAQALAVMDSRGVAAALKELSRGQAGGAAAREVFDWLCALPPADPLARLCDVYTFTGMVAMCVDGQELARAMGLVEEMRARGIQRNVHTYSALMNVCIKCGQLQQALSVYRTMQAEGCTPNVVTFNTLIDLYGKTGQWAEALAALRQMEAEGIKPVTRTYNTLMIACNASGQWQEALGVYNSMLAAGHTPNTTTYNALISAHSRAGSLDRVMETFSEMVSRGCERSVITYSALISACEKAGQWQAALDLFERMQAEGCPPNVITFNSIITACGQGAQWRQASEIFSQMQRSGFRPDVVTYTALISAFERGGEWLRALEAFRLMQDKGCVPDAILYSALLDTLWDTGVAWAQAKAARLFRQAARQGHFKRPPGPSGQKCELPLQQLSPGMALLALHCWLADLGALAEAGGAAALPAALSISLGRPRQRDAAASALRDSVYALLRSYGSPFAPTSGDGLPAPSSGASGSSSAGGSPSRAEGGGGGGGGQARGAGAPGTWTRLEASGPAVAAWVLQENVRHAVDKYAPAPLPAAPPGAHASAAAAAASACPDFDGADDAVAASEAEAGEDLVQISRERAAEGRSRDAFAAVAHFEKTRCLSVQRMGPGYLAARPGVARGAAAAARAAGAEAGAAHDAVLLLDRAASTGAPLEGPGFPALTAACLYLVASTTSDGSRTSKAHAPTAAQVAEAAGVEEGALVQAEAVVRAALQSPDFPYGDLEAISALRCLTLYCDRLAGPEPARLDTHDGHGGERARQIVCAALEDPEFLNYRPSITAAAAVYVARMQLGRLPYWPTALSALTGYSDGCTPELAAAIRGAQRLARAPAGAPGALGAPSSPVSGGGGGRGRAGGGAGAGGGAAAEAGGPTAGPGRDGA</sequence>
<dbReference type="NCBIfam" id="TIGR00756">
    <property type="entry name" value="PPR"/>
    <property type="match status" value="7"/>
</dbReference>
<dbReference type="CDD" id="cd20529">
    <property type="entry name" value="CYCLIN_CCNJ-like_rpt2"/>
    <property type="match status" value="1"/>
</dbReference>
<accession>A0A0D2NDQ0</accession>
<feature type="compositionally biased region" description="Low complexity" evidence="4">
    <location>
        <begin position="860"/>
        <end position="873"/>
    </location>
</feature>
<protein>
    <submittedName>
        <fullName evidence="7">Pentatricopeptide repeat-containing protein</fullName>
    </submittedName>
</protein>
<feature type="repeat" description="PPR" evidence="3">
    <location>
        <begin position="227"/>
        <end position="261"/>
    </location>
</feature>
<dbReference type="SUPFAM" id="SSF48452">
    <property type="entry name" value="TPR-like"/>
    <property type="match status" value="1"/>
</dbReference>
<dbReference type="Pfam" id="PF02984">
    <property type="entry name" value="Cyclin_C"/>
    <property type="match status" value="1"/>
</dbReference>
<feature type="compositionally biased region" description="Gly residues" evidence="4">
    <location>
        <begin position="514"/>
        <end position="529"/>
    </location>
</feature>
<dbReference type="PROSITE" id="PS51375">
    <property type="entry name" value="PPR"/>
    <property type="match status" value="8"/>
</dbReference>
<evidence type="ECO:0000256" key="1">
    <source>
        <dbReference type="ARBA" id="ARBA00007626"/>
    </source>
</evidence>
<feature type="repeat" description="PPR" evidence="3">
    <location>
        <begin position="157"/>
        <end position="191"/>
    </location>
</feature>
<feature type="repeat" description="PPR" evidence="3">
    <location>
        <begin position="262"/>
        <end position="296"/>
    </location>
</feature>
<comment type="similarity">
    <text evidence="1">Belongs to the PPR family. P subfamily.</text>
</comment>
<dbReference type="InterPro" id="IPR004367">
    <property type="entry name" value="Cyclin_C-dom"/>
</dbReference>
<keyword evidence="2" id="KW-0677">Repeat</keyword>
<reference evidence="7 8" key="1">
    <citation type="journal article" date="2013" name="BMC Genomics">
        <title>Reconstruction of the lipid metabolism for the microalga Monoraphidium neglectum from its genome sequence reveals characteristics suitable for biofuel production.</title>
        <authorList>
            <person name="Bogen C."/>
            <person name="Al-Dilaimi A."/>
            <person name="Albersmeier A."/>
            <person name="Wichmann J."/>
            <person name="Grundmann M."/>
            <person name="Rupp O."/>
            <person name="Lauersen K.J."/>
            <person name="Blifernez-Klassen O."/>
            <person name="Kalinowski J."/>
            <person name="Goesmann A."/>
            <person name="Mussgnug J.H."/>
            <person name="Kruse O."/>
        </authorList>
    </citation>
    <scope>NUCLEOTIDE SEQUENCE [LARGE SCALE GENOMIC DNA]</scope>
    <source>
        <strain evidence="7 8">SAG 48.87</strain>
    </source>
</reference>
<dbReference type="OrthoDB" id="424777at2759"/>
<dbReference type="InterPro" id="IPR002885">
    <property type="entry name" value="PPR_rpt"/>
</dbReference>
<dbReference type="SUPFAM" id="SSF47954">
    <property type="entry name" value="Cyclin-like"/>
    <property type="match status" value="1"/>
</dbReference>
<feature type="domain" description="Cyclin C-terminal" evidence="5">
    <location>
        <begin position="787"/>
        <end position="848"/>
    </location>
</feature>
<gene>
    <name evidence="7" type="ORF">MNEG_4529</name>
</gene>
<dbReference type="InterPro" id="IPR036915">
    <property type="entry name" value="Cyclin-like_sf"/>
</dbReference>
<dbReference type="Proteomes" id="UP000054498">
    <property type="component" value="Unassembled WGS sequence"/>
</dbReference>
<dbReference type="PANTHER" id="PTHR46128:SF329">
    <property type="entry name" value="MITOCHONDRIAL GROUP I INTRON SPLICING FACTOR DMR1"/>
    <property type="match status" value="1"/>
</dbReference>
<evidence type="ECO:0000259" key="5">
    <source>
        <dbReference type="Pfam" id="PF02984"/>
    </source>
</evidence>
<dbReference type="Gene3D" id="1.25.40.10">
    <property type="entry name" value="Tetratricopeptide repeat domain"/>
    <property type="match status" value="3"/>
</dbReference>
<feature type="domain" description="PROP1-like PPR" evidence="6">
    <location>
        <begin position="94"/>
        <end position="251"/>
    </location>
</feature>
<evidence type="ECO:0000313" key="8">
    <source>
        <dbReference type="Proteomes" id="UP000054498"/>
    </source>
</evidence>
<dbReference type="KEGG" id="mng:MNEG_4529"/>
<dbReference type="InterPro" id="IPR011990">
    <property type="entry name" value="TPR-like_helical_dom_sf"/>
</dbReference>
<dbReference type="AlphaFoldDB" id="A0A0D2NDQ0"/>
<dbReference type="InterPro" id="IPR033443">
    <property type="entry name" value="PROP1-like_PPR_dom"/>
</dbReference>
<feature type="repeat" description="PPR" evidence="3">
    <location>
        <begin position="122"/>
        <end position="156"/>
    </location>
</feature>
<feature type="region of interest" description="Disordered" evidence="4">
    <location>
        <begin position="487"/>
        <end position="535"/>
    </location>
</feature>
<evidence type="ECO:0000256" key="3">
    <source>
        <dbReference type="PROSITE-ProRule" id="PRU00708"/>
    </source>
</evidence>
<keyword evidence="8" id="KW-1185">Reference proteome</keyword>
<proteinExistence type="inferred from homology"/>
<dbReference type="Gene3D" id="1.10.472.10">
    <property type="entry name" value="Cyclin-like"/>
    <property type="match status" value="1"/>
</dbReference>
<dbReference type="InterPro" id="IPR050872">
    <property type="entry name" value="PPR_P_subfamily"/>
</dbReference>
<dbReference type="STRING" id="145388.A0A0D2NDQ0"/>
<dbReference type="Pfam" id="PF17177">
    <property type="entry name" value="PPR_long"/>
    <property type="match status" value="1"/>
</dbReference>
<feature type="repeat" description="PPR" evidence="3">
    <location>
        <begin position="192"/>
        <end position="226"/>
    </location>
</feature>
<dbReference type="EMBL" id="KK100852">
    <property type="protein sequence ID" value="KIZ03431.1"/>
    <property type="molecule type" value="Genomic_DNA"/>
</dbReference>
<evidence type="ECO:0000259" key="6">
    <source>
        <dbReference type="Pfam" id="PF17177"/>
    </source>
</evidence>
<dbReference type="PANTHER" id="PTHR46128">
    <property type="entry name" value="MITOCHONDRIAL GROUP I INTRON SPLICING FACTOR CCM1"/>
    <property type="match status" value="1"/>
</dbReference>
<feature type="repeat" description="PPR" evidence="3">
    <location>
        <begin position="87"/>
        <end position="121"/>
    </location>
</feature>
<dbReference type="Pfam" id="PF13812">
    <property type="entry name" value="PPR_3"/>
    <property type="match status" value="1"/>
</dbReference>